<comment type="similarity">
    <text evidence="1">Belongs to the Gfa family.</text>
</comment>
<dbReference type="InterPro" id="IPR011057">
    <property type="entry name" value="Mss4-like_sf"/>
</dbReference>
<protein>
    <submittedName>
        <fullName evidence="5">GFA family protein</fullName>
    </submittedName>
</protein>
<evidence type="ECO:0000256" key="2">
    <source>
        <dbReference type="ARBA" id="ARBA00022723"/>
    </source>
</evidence>
<proteinExistence type="inferred from homology"/>
<dbReference type="InterPro" id="IPR052355">
    <property type="entry name" value="CENP-V-like"/>
</dbReference>
<dbReference type="Gene3D" id="2.170.150.70">
    <property type="match status" value="1"/>
</dbReference>
<organism evidence="5 6">
    <name type="scientific">Tahibacter amnicola</name>
    <dbReference type="NCBI Taxonomy" id="2976241"/>
    <lineage>
        <taxon>Bacteria</taxon>
        <taxon>Pseudomonadati</taxon>
        <taxon>Pseudomonadota</taxon>
        <taxon>Gammaproteobacteria</taxon>
        <taxon>Lysobacterales</taxon>
        <taxon>Rhodanobacteraceae</taxon>
        <taxon>Tahibacter</taxon>
    </lineage>
</organism>
<feature type="domain" description="CENP-V/GFA" evidence="4">
    <location>
        <begin position="3"/>
        <end position="105"/>
    </location>
</feature>
<accession>A0ABY6BJA6</accession>
<gene>
    <name evidence="5" type="ORF">N4264_09980</name>
</gene>
<evidence type="ECO:0000313" key="5">
    <source>
        <dbReference type="EMBL" id="UXI69930.1"/>
    </source>
</evidence>
<dbReference type="Proteomes" id="UP001064632">
    <property type="component" value="Chromosome"/>
</dbReference>
<dbReference type="PANTHER" id="PTHR28620">
    <property type="entry name" value="CENTROMERE PROTEIN V"/>
    <property type="match status" value="1"/>
</dbReference>
<dbReference type="PROSITE" id="PS51891">
    <property type="entry name" value="CENP_V_GFA"/>
    <property type="match status" value="1"/>
</dbReference>
<evidence type="ECO:0000256" key="1">
    <source>
        <dbReference type="ARBA" id="ARBA00005495"/>
    </source>
</evidence>
<dbReference type="PANTHER" id="PTHR28620:SF1">
    <property type="entry name" value="CENP-V_GFA DOMAIN-CONTAINING PROTEIN"/>
    <property type="match status" value="1"/>
</dbReference>
<dbReference type="RefSeq" id="WP_261696882.1">
    <property type="nucleotide sequence ID" value="NZ_CP104694.1"/>
</dbReference>
<dbReference type="SUPFAM" id="SSF51316">
    <property type="entry name" value="Mss4-like"/>
    <property type="match status" value="1"/>
</dbReference>
<dbReference type="InterPro" id="IPR006913">
    <property type="entry name" value="CENP-V/GFA"/>
</dbReference>
<dbReference type="Pfam" id="PF04828">
    <property type="entry name" value="GFA"/>
    <property type="match status" value="1"/>
</dbReference>
<evidence type="ECO:0000256" key="3">
    <source>
        <dbReference type="ARBA" id="ARBA00022833"/>
    </source>
</evidence>
<name>A0ABY6BJA6_9GAMM</name>
<evidence type="ECO:0000259" key="4">
    <source>
        <dbReference type="PROSITE" id="PS51891"/>
    </source>
</evidence>
<keyword evidence="3" id="KW-0862">Zinc</keyword>
<dbReference type="EMBL" id="CP104694">
    <property type="protein sequence ID" value="UXI69930.1"/>
    <property type="molecule type" value="Genomic_DNA"/>
</dbReference>
<keyword evidence="6" id="KW-1185">Reference proteome</keyword>
<keyword evidence="2" id="KW-0479">Metal-binding</keyword>
<sequence length="119" mass="12670">MTYQGGCHCGAISIQVQGEIGEVYECNCSLCSKRGYLLWFVDRSQVTVTGESAMATYRFNTHKIGHHFCPTCGCAPMGSAGDKAAINVRCLDAVDVKALTIKPVDGRSIPMAPPAAQNA</sequence>
<evidence type="ECO:0000313" key="6">
    <source>
        <dbReference type="Proteomes" id="UP001064632"/>
    </source>
</evidence>
<reference evidence="5" key="1">
    <citation type="submission" date="2022-09" db="EMBL/GenBank/DDBJ databases">
        <title>Tahibacter sp. nov., isolated from a fresh water.</title>
        <authorList>
            <person name="Baek J.H."/>
            <person name="Lee J.K."/>
            <person name="Kim J.M."/>
            <person name="Jeon C.O."/>
        </authorList>
    </citation>
    <scope>NUCLEOTIDE SEQUENCE</scope>
    <source>
        <strain evidence="5">W38</strain>
    </source>
</reference>